<evidence type="ECO:0000313" key="2">
    <source>
        <dbReference type="Proteomes" id="UP000593686"/>
    </source>
</evidence>
<dbReference type="Proteomes" id="UP000593686">
    <property type="component" value="Genome"/>
</dbReference>
<dbReference type="RefSeq" id="YP_010111560.1">
    <property type="nucleotide sequence ID" value="NC_055882.1"/>
</dbReference>
<organism evidence="1 2">
    <name type="scientific">uncultured phage cr116_1</name>
    <dbReference type="NCBI Taxonomy" id="2772073"/>
    <lineage>
        <taxon>Viruses</taxon>
        <taxon>Duplodnaviria</taxon>
        <taxon>Heunggongvirae</taxon>
        <taxon>Uroviricota</taxon>
        <taxon>Caudoviricetes</taxon>
        <taxon>Crassvirales</taxon>
        <taxon>Steigviridae</taxon>
        <taxon>Asinivirinae</taxon>
        <taxon>Pamirivirus</taxon>
        <taxon>Pamirivirus faecium</taxon>
    </lineage>
</organism>
<dbReference type="KEGG" id="vg:65129964"/>
<proteinExistence type="predicted"/>
<dbReference type="EMBL" id="MT774389">
    <property type="protein sequence ID" value="QOR59402.1"/>
    <property type="molecule type" value="Genomic_DNA"/>
</dbReference>
<name>A0A7M1RZR8_9CAUD</name>
<dbReference type="GeneID" id="65129964"/>
<keyword evidence="2" id="KW-1185">Reference proteome</keyword>
<evidence type="ECO:0000313" key="1">
    <source>
        <dbReference type="EMBL" id="QOR59402.1"/>
    </source>
</evidence>
<accession>A0A7M1RZR8</accession>
<sequence>MARAINDDIAIKGSTLVIGVKFPPVDDKYSFNDLLNAGNIRVEYYIINTNKKYKVNNLYRVLPTNDKDYNNMYAFTVDTADLTYGVLMVQCTATIPAHDSLPERVEIARCSTGIAIVE</sequence>
<reference evidence="1 2" key="1">
    <citation type="submission" date="2020-07" db="EMBL/GenBank/DDBJ databases">
        <title>Taxonomic proposal: Crassvirales, a new order of highly abundant and diverse bacterial viruses.</title>
        <authorList>
            <person name="Shkoporov A.N."/>
            <person name="Stockdale S.R."/>
            <person name="Guerin E."/>
            <person name="Ross R.P."/>
            <person name="Hill C."/>
        </authorList>
    </citation>
    <scope>NUCLEOTIDE SEQUENCE [LARGE SCALE GENOMIC DNA]</scope>
</reference>
<protein>
    <submittedName>
        <fullName evidence="1">Uncharacterized protein</fullName>
    </submittedName>
</protein>